<name>A0AAE3HJR2_9GAMM</name>
<dbReference type="RefSeq" id="WP_259055391.1">
    <property type="nucleotide sequence ID" value="NZ_JANUCT010000009.1"/>
</dbReference>
<dbReference type="Pfam" id="PF04982">
    <property type="entry name" value="TM_HPP"/>
    <property type="match status" value="1"/>
</dbReference>
<evidence type="ECO:0000259" key="2">
    <source>
        <dbReference type="Pfam" id="PF04982"/>
    </source>
</evidence>
<feature type="transmembrane region" description="Helical" evidence="1">
    <location>
        <begin position="61"/>
        <end position="78"/>
    </location>
</feature>
<keyword evidence="1" id="KW-0812">Transmembrane</keyword>
<keyword evidence="1" id="KW-1133">Transmembrane helix</keyword>
<dbReference type="PANTHER" id="PTHR33741:SF5">
    <property type="entry name" value="TRANSMEMBRANE PROTEIN DDB_G0269096-RELATED"/>
    <property type="match status" value="1"/>
</dbReference>
<sequence>MSESTDRVRRQLVAGLLQQLHLERMSERFNPRFVQVAFNTVNAGISIGLIAIIALLTQQAFMFPSLGAMAFLLFYVPLSQSASPRNALTAHTIGAVVGWSCLTLFGLQEAPSVLIVGMDWWHAGAATASLSLTAGMMTFLRVPHPPAGATTLVVTLGLMPHLHQIVFLLLGIVLLLIQAFVMNRLAGIPYPVWSQRHYDSGNELP</sequence>
<dbReference type="AlphaFoldDB" id="A0AAE3HJR2"/>
<dbReference type="PANTHER" id="PTHR33741">
    <property type="entry name" value="TRANSMEMBRANE PROTEIN DDB_G0269096-RELATED"/>
    <property type="match status" value="1"/>
</dbReference>
<evidence type="ECO:0000313" key="4">
    <source>
        <dbReference type="Proteomes" id="UP001204445"/>
    </source>
</evidence>
<keyword evidence="1" id="KW-0472">Membrane</keyword>
<comment type="caution">
    <text evidence="3">The sequence shown here is derived from an EMBL/GenBank/DDBJ whole genome shotgun (WGS) entry which is preliminary data.</text>
</comment>
<feature type="transmembrane region" description="Helical" evidence="1">
    <location>
        <begin position="90"/>
        <end position="108"/>
    </location>
</feature>
<proteinExistence type="predicted"/>
<accession>A0AAE3HJR2</accession>
<feature type="domain" description="HPP transmembrane region" evidence="2">
    <location>
        <begin position="32"/>
        <end position="191"/>
    </location>
</feature>
<feature type="transmembrane region" description="Helical" evidence="1">
    <location>
        <begin position="152"/>
        <end position="181"/>
    </location>
</feature>
<protein>
    <submittedName>
        <fullName evidence="3">CBS-domain-containing membrane protein</fullName>
    </submittedName>
</protein>
<dbReference type="InterPro" id="IPR007065">
    <property type="entry name" value="HPP"/>
</dbReference>
<feature type="transmembrane region" description="Helical" evidence="1">
    <location>
        <begin position="33"/>
        <end position="55"/>
    </location>
</feature>
<dbReference type="InterPro" id="IPR058581">
    <property type="entry name" value="TM_HPP"/>
</dbReference>
<reference evidence="3" key="1">
    <citation type="submission" date="2022-08" db="EMBL/GenBank/DDBJ databases">
        <title>Genomic Encyclopedia of Type Strains, Phase III (KMG-III): the genomes of soil and plant-associated and newly described type strains.</title>
        <authorList>
            <person name="Whitman W."/>
        </authorList>
    </citation>
    <scope>NUCLEOTIDE SEQUENCE</scope>
    <source>
        <strain evidence="3">HMT 1</strain>
    </source>
</reference>
<gene>
    <name evidence="3" type="ORF">J2T55_001581</name>
</gene>
<dbReference type="EMBL" id="JANUCT010000009">
    <property type="protein sequence ID" value="MCS3903555.1"/>
    <property type="molecule type" value="Genomic_DNA"/>
</dbReference>
<dbReference type="Proteomes" id="UP001204445">
    <property type="component" value="Unassembled WGS sequence"/>
</dbReference>
<evidence type="ECO:0000313" key="3">
    <source>
        <dbReference type="EMBL" id="MCS3903555.1"/>
    </source>
</evidence>
<evidence type="ECO:0000256" key="1">
    <source>
        <dbReference type="SAM" id="Phobius"/>
    </source>
</evidence>
<keyword evidence="4" id="KW-1185">Reference proteome</keyword>
<organism evidence="3 4">
    <name type="scientific">Methylohalomonas lacus</name>
    <dbReference type="NCBI Taxonomy" id="398773"/>
    <lineage>
        <taxon>Bacteria</taxon>
        <taxon>Pseudomonadati</taxon>
        <taxon>Pseudomonadota</taxon>
        <taxon>Gammaproteobacteria</taxon>
        <taxon>Methylohalomonadales</taxon>
        <taxon>Methylohalomonadaceae</taxon>
        <taxon>Methylohalomonas</taxon>
    </lineage>
</organism>